<comment type="pathway">
    <text evidence="4">Amino-acid biosynthesis; L-phenylalanine biosynthesis; phenylpyruvate from prephenate: step 1/1.</text>
</comment>
<dbReference type="SUPFAM" id="SSF53850">
    <property type="entry name" value="Periplasmic binding protein-like II"/>
    <property type="match status" value="1"/>
</dbReference>
<dbReference type="SUPFAM" id="SSF48600">
    <property type="entry name" value="Chorismate mutase II"/>
    <property type="match status" value="1"/>
</dbReference>
<dbReference type="AlphaFoldDB" id="A0AA35SGZ0"/>
<reference evidence="21" key="1">
    <citation type="submission" date="2023-03" db="EMBL/GenBank/DDBJ databases">
        <authorList>
            <person name="Steffen K."/>
            <person name="Cardenas P."/>
        </authorList>
    </citation>
    <scope>NUCLEOTIDE SEQUENCE</scope>
</reference>
<dbReference type="InterPro" id="IPR036979">
    <property type="entry name" value="CM_dom_sf"/>
</dbReference>
<sequence>MKLEDYRNLLDQIDDQILTLLQERAAIVKRVGEFKSRTGVERIYAPHREREILSRLEAQNRGQFPSDGLHTIYTEIISACRALERPLSIAFLGPAGSFGHAVSSHLFGKSVKFVAVTPQPDIFTTVESGRADYGVVAIENSTHGTVRDVLEMFQYTNLQICGECFLPIKQHLLSKSPLAQIKKIYSHPQAFAQCRQWLGQNMSGVQQIEVSSTSEAAKLAASEPNTAAVAGQLAGETYGLSVVGESIMDGPNNTTRFLVIGSHSAARTGRDRTSILFAVKDKVGALWEVLQVLKNYKVNMSKIESLPSHTKAWEYVFFVDLEGHAEDGNVRKALTEINELCVMMKILGTYPIGEQSEGF</sequence>
<feature type="domain" description="Prephenate dehydratase" evidence="19">
    <location>
        <begin position="88"/>
        <end position="262"/>
    </location>
</feature>
<evidence type="ECO:0000256" key="3">
    <source>
        <dbReference type="ARBA" id="ARBA00004496"/>
    </source>
</evidence>
<feature type="domain" description="Chorismate mutase" evidence="18">
    <location>
        <begin position="1"/>
        <end position="88"/>
    </location>
</feature>
<dbReference type="InterPro" id="IPR001086">
    <property type="entry name" value="Preph_deHydtase"/>
</dbReference>
<dbReference type="PANTHER" id="PTHR21022:SF19">
    <property type="entry name" value="PREPHENATE DEHYDRATASE-RELATED"/>
    <property type="match status" value="1"/>
</dbReference>
<keyword evidence="22" id="KW-1185">Reference proteome</keyword>
<dbReference type="PIRSF" id="PIRSF001500">
    <property type="entry name" value="Chor_mut_pdt_Ppr"/>
    <property type="match status" value="1"/>
</dbReference>
<evidence type="ECO:0000256" key="2">
    <source>
        <dbReference type="ARBA" id="ARBA00002364"/>
    </source>
</evidence>
<dbReference type="Gene3D" id="1.20.59.10">
    <property type="entry name" value="Chorismate mutase"/>
    <property type="match status" value="1"/>
</dbReference>
<dbReference type="CDD" id="cd04905">
    <property type="entry name" value="ACT_CM-PDT"/>
    <property type="match status" value="1"/>
</dbReference>
<comment type="function">
    <text evidence="2">Catalyzes the Claisen rearrangement of chorismate to prephenate and the decarboxylation/dehydration of prephenate to phenylpyruvate.</text>
</comment>
<evidence type="ECO:0000313" key="21">
    <source>
        <dbReference type="EMBL" id="CAI8028942.1"/>
    </source>
</evidence>
<evidence type="ECO:0000256" key="1">
    <source>
        <dbReference type="ARBA" id="ARBA00000824"/>
    </source>
</evidence>
<dbReference type="GO" id="GO:0009094">
    <property type="term" value="P:L-phenylalanine biosynthetic process"/>
    <property type="evidence" value="ECO:0007669"/>
    <property type="project" value="UniProtKB-KW"/>
</dbReference>
<dbReference type="PANTHER" id="PTHR21022">
    <property type="entry name" value="PREPHENATE DEHYDRATASE P PROTEIN"/>
    <property type="match status" value="1"/>
</dbReference>
<dbReference type="PROSITE" id="PS00857">
    <property type="entry name" value="PREPHENATE_DEHYDR_1"/>
    <property type="match status" value="1"/>
</dbReference>
<evidence type="ECO:0000256" key="7">
    <source>
        <dbReference type="ARBA" id="ARBA00014401"/>
    </source>
</evidence>
<dbReference type="GO" id="GO:0005737">
    <property type="term" value="C:cytoplasm"/>
    <property type="evidence" value="ECO:0007669"/>
    <property type="project" value="UniProtKB-SubCell"/>
</dbReference>
<comment type="pathway">
    <text evidence="5">Metabolic intermediate biosynthesis; prephenate biosynthesis; prephenate from chorismate: step 1/1.</text>
</comment>
<evidence type="ECO:0000256" key="12">
    <source>
        <dbReference type="ARBA" id="ARBA00023235"/>
    </source>
</evidence>
<dbReference type="InterPro" id="IPR045865">
    <property type="entry name" value="ACT-like_dom_sf"/>
</dbReference>
<dbReference type="InterPro" id="IPR002912">
    <property type="entry name" value="ACT_dom"/>
</dbReference>
<comment type="caution">
    <text evidence="21">The sequence shown here is derived from an EMBL/GenBank/DDBJ whole genome shotgun (WGS) entry which is preliminary data.</text>
</comment>
<evidence type="ECO:0000259" key="20">
    <source>
        <dbReference type="PROSITE" id="PS51671"/>
    </source>
</evidence>
<dbReference type="EMBL" id="CASHTH010002370">
    <property type="protein sequence ID" value="CAI8028942.1"/>
    <property type="molecule type" value="Genomic_DNA"/>
</dbReference>
<keyword evidence="10" id="KW-0057">Aromatic amino acid biosynthesis</keyword>
<keyword evidence="12" id="KW-0413">Isomerase</keyword>
<evidence type="ECO:0000256" key="5">
    <source>
        <dbReference type="ARBA" id="ARBA00004817"/>
    </source>
</evidence>
<dbReference type="PROSITE" id="PS51168">
    <property type="entry name" value="CHORISMATE_MUT_2"/>
    <property type="match status" value="1"/>
</dbReference>
<evidence type="ECO:0000256" key="13">
    <source>
        <dbReference type="ARBA" id="ARBA00023239"/>
    </source>
</evidence>
<evidence type="ECO:0000256" key="6">
    <source>
        <dbReference type="ARBA" id="ARBA00013147"/>
    </source>
</evidence>
<evidence type="ECO:0000256" key="11">
    <source>
        <dbReference type="ARBA" id="ARBA00023222"/>
    </source>
</evidence>
<evidence type="ECO:0000256" key="8">
    <source>
        <dbReference type="ARBA" id="ARBA00022490"/>
    </source>
</evidence>
<keyword evidence="8" id="KW-0963">Cytoplasm</keyword>
<dbReference type="GO" id="GO:0004664">
    <property type="term" value="F:prephenate dehydratase activity"/>
    <property type="evidence" value="ECO:0007669"/>
    <property type="project" value="UniProtKB-EC"/>
</dbReference>
<dbReference type="Proteomes" id="UP001174909">
    <property type="component" value="Unassembled WGS sequence"/>
</dbReference>
<dbReference type="InterPro" id="IPR002701">
    <property type="entry name" value="CM_II_prokaryot"/>
</dbReference>
<evidence type="ECO:0000259" key="19">
    <source>
        <dbReference type="PROSITE" id="PS51171"/>
    </source>
</evidence>
<dbReference type="EC" id="4.2.1.51" evidence="6"/>
<dbReference type="Pfam" id="PF00800">
    <property type="entry name" value="PDT"/>
    <property type="match status" value="1"/>
</dbReference>
<dbReference type="FunFam" id="3.40.190.10:FF:000034">
    <property type="entry name" value="Chorismate mutase/prephenate dehydratase"/>
    <property type="match status" value="1"/>
</dbReference>
<keyword evidence="14" id="KW-0511">Multifunctional enzyme</keyword>
<feature type="domain" description="ACT" evidence="20">
    <location>
        <begin position="274"/>
        <end position="351"/>
    </location>
</feature>
<organism evidence="21 22">
    <name type="scientific">Geodia barretti</name>
    <name type="common">Barrett's horny sponge</name>
    <dbReference type="NCBI Taxonomy" id="519541"/>
    <lineage>
        <taxon>Eukaryota</taxon>
        <taxon>Metazoa</taxon>
        <taxon>Porifera</taxon>
        <taxon>Demospongiae</taxon>
        <taxon>Heteroscleromorpha</taxon>
        <taxon>Tetractinellida</taxon>
        <taxon>Astrophorina</taxon>
        <taxon>Geodiidae</taxon>
        <taxon>Geodia</taxon>
    </lineage>
</organism>
<dbReference type="GO" id="GO:0046417">
    <property type="term" value="P:chorismate metabolic process"/>
    <property type="evidence" value="ECO:0007669"/>
    <property type="project" value="InterPro"/>
</dbReference>
<evidence type="ECO:0000256" key="16">
    <source>
        <dbReference type="ARBA" id="ARBA00031520"/>
    </source>
</evidence>
<evidence type="ECO:0000256" key="15">
    <source>
        <dbReference type="ARBA" id="ARBA00031175"/>
    </source>
</evidence>
<evidence type="ECO:0000256" key="4">
    <source>
        <dbReference type="ARBA" id="ARBA00004741"/>
    </source>
</evidence>
<dbReference type="NCBIfam" id="NF008865">
    <property type="entry name" value="PRK11898.1"/>
    <property type="match status" value="1"/>
</dbReference>
<accession>A0AA35SGZ0</accession>
<dbReference type="PROSITE" id="PS51171">
    <property type="entry name" value="PREPHENATE_DEHYDR_3"/>
    <property type="match status" value="1"/>
</dbReference>
<dbReference type="SMART" id="SM00830">
    <property type="entry name" value="CM_2"/>
    <property type="match status" value="1"/>
</dbReference>
<evidence type="ECO:0000256" key="10">
    <source>
        <dbReference type="ARBA" id="ARBA00023141"/>
    </source>
</evidence>
<gene>
    <name evidence="21" type="ORF">GBAR_LOCUS16458</name>
</gene>
<evidence type="ECO:0000256" key="14">
    <source>
        <dbReference type="ARBA" id="ARBA00023268"/>
    </source>
</evidence>
<dbReference type="Pfam" id="PF01842">
    <property type="entry name" value="ACT"/>
    <property type="match status" value="1"/>
</dbReference>
<dbReference type="CDD" id="cd13630">
    <property type="entry name" value="PBP2_PDT_1"/>
    <property type="match status" value="1"/>
</dbReference>
<dbReference type="Pfam" id="PF01817">
    <property type="entry name" value="CM_2"/>
    <property type="match status" value="1"/>
</dbReference>
<evidence type="ECO:0000259" key="18">
    <source>
        <dbReference type="PROSITE" id="PS51168"/>
    </source>
</evidence>
<dbReference type="FunFam" id="3.30.70.260:FF:000012">
    <property type="entry name" value="Prephenate dehydratase"/>
    <property type="match status" value="1"/>
</dbReference>
<dbReference type="InterPro" id="IPR018528">
    <property type="entry name" value="Preph_deHydtase_CS"/>
</dbReference>
<evidence type="ECO:0000313" key="22">
    <source>
        <dbReference type="Proteomes" id="UP001174909"/>
    </source>
</evidence>
<comment type="catalytic activity">
    <reaction evidence="1">
        <text>chorismate = prephenate</text>
        <dbReference type="Rhea" id="RHEA:13897"/>
        <dbReference type="ChEBI" id="CHEBI:29748"/>
        <dbReference type="ChEBI" id="CHEBI:29934"/>
        <dbReference type="EC" id="5.4.99.5"/>
    </reaction>
</comment>
<proteinExistence type="predicted"/>
<dbReference type="PROSITE" id="PS51671">
    <property type="entry name" value="ACT"/>
    <property type="match status" value="1"/>
</dbReference>
<name>A0AA35SGZ0_GEOBA</name>
<dbReference type="Gene3D" id="3.40.190.10">
    <property type="entry name" value="Periplasmic binding protein-like II"/>
    <property type="match status" value="2"/>
</dbReference>
<comment type="subcellular location">
    <subcellularLocation>
        <location evidence="3">Cytoplasm</location>
    </subcellularLocation>
</comment>
<keyword evidence="9" id="KW-0028">Amino-acid biosynthesis</keyword>
<comment type="catalytic activity">
    <reaction evidence="17">
        <text>prephenate + H(+) = 3-phenylpyruvate + CO2 + H2O</text>
        <dbReference type="Rhea" id="RHEA:21648"/>
        <dbReference type="ChEBI" id="CHEBI:15377"/>
        <dbReference type="ChEBI" id="CHEBI:15378"/>
        <dbReference type="ChEBI" id="CHEBI:16526"/>
        <dbReference type="ChEBI" id="CHEBI:18005"/>
        <dbReference type="ChEBI" id="CHEBI:29934"/>
        <dbReference type="EC" id="4.2.1.51"/>
    </reaction>
</comment>
<protein>
    <recommendedName>
        <fullName evidence="7">Bifunctional chorismate mutase/prephenate dehydratase</fullName>
        <ecNumber evidence="6">4.2.1.51</ecNumber>
    </recommendedName>
    <alternativeName>
        <fullName evidence="16">Chorismate mutase-prephenate dehydratase</fullName>
    </alternativeName>
    <alternativeName>
        <fullName evidence="15">p-protein</fullName>
    </alternativeName>
</protein>
<dbReference type="Gene3D" id="3.30.70.260">
    <property type="match status" value="1"/>
</dbReference>
<dbReference type="InterPro" id="IPR036263">
    <property type="entry name" value="Chorismate_II_sf"/>
</dbReference>
<dbReference type="SUPFAM" id="SSF55021">
    <property type="entry name" value="ACT-like"/>
    <property type="match status" value="1"/>
</dbReference>
<evidence type="ECO:0000256" key="17">
    <source>
        <dbReference type="ARBA" id="ARBA00047848"/>
    </source>
</evidence>
<keyword evidence="13" id="KW-0456">Lyase</keyword>
<keyword evidence="11" id="KW-0584">Phenylalanine biosynthesis</keyword>
<dbReference type="InterPro" id="IPR008242">
    <property type="entry name" value="Chor_mutase/pphenate_deHydtase"/>
</dbReference>
<dbReference type="GO" id="GO:0004106">
    <property type="term" value="F:chorismate mutase activity"/>
    <property type="evidence" value="ECO:0007669"/>
    <property type="project" value="UniProtKB-EC"/>
</dbReference>
<evidence type="ECO:0000256" key="9">
    <source>
        <dbReference type="ARBA" id="ARBA00022605"/>
    </source>
</evidence>